<keyword evidence="1" id="KW-0472">Membrane</keyword>
<sequence length="151" mass="16198">MPNNKKGLLIFIIVIVVIALGAAGYYFLVMKAAKPVVWDGTYKMAGDLTCKGNFPGLTTVPMNSTFVVSNNNIMEPTVGKIYPIDKKGQATEVFQQTVNGATTEVRADYQFSKEGDVYKFTANGSITLSATKDGQALSSICTGTITGDRQP</sequence>
<keyword evidence="1" id="KW-1133">Transmembrane helix</keyword>
<dbReference type="AlphaFoldDB" id="A0A2H0UXD6"/>
<feature type="transmembrane region" description="Helical" evidence="1">
    <location>
        <begin position="7"/>
        <end position="28"/>
    </location>
</feature>
<gene>
    <name evidence="2" type="ORF">COU03_01935</name>
</gene>
<proteinExistence type="predicted"/>
<evidence type="ECO:0000313" key="2">
    <source>
        <dbReference type="EMBL" id="PIR91475.1"/>
    </source>
</evidence>
<organism evidence="2 3">
    <name type="scientific">bacterium (Candidatus Gribaldobacteria) CG10_big_fil_rev_8_21_14_0_10_41_12</name>
    <dbReference type="NCBI Taxonomy" id="2014277"/>
    <lineage>
        <taxon>Bacteria</taxon>
        <taxon>Candidatus Gribaldobacteria</taxon>
    </lineage>
</organism>
<name>A0A2H0UXD6_9BACT</name>
<comment type="caution">
    <text evidence="2">The sequence shown here is derived from an EMBL/GenBank/DDBJ whole genome shotgun (WGS) entry which is preliminary data.</text>
</comment>
<evidence type="ECO:0000256" key="1">
    <source>
        <dbReference type="SAM" id="Phobius"/>
    </source>
</evidence>
<protein>
    <submittedName>
        <fullName evidence="2">Uncharacterized protein</fullName>
    </submittedName>
</protein>
<dbReference type="EMBL" id="PFAV01000033">
    <property type="protein sequence ID" value="PIR91475.1"/>
    <property type="molecule type" value="Genomic_DNA"/>
</dbReference>
<reference evidence="3" key="1">
    <citation type="submission" date="2017-09" db="EMBL/GenBank/DDBJ databases">
        <title>Depth-based differentiation of microbial function through sediment-hosted aquifers and enrichment of novel symbionts in the deep terrestrial subsurface.</title>
        <authorList>
            <person name="Probst A.J."/>
            <person name="Ladd B."/>
            <person name="Jarett J.K."/>
            <person name="Geller-Mcgrath D.E."/>
            <person name="Sieber C.M.K."/>
            <person name="Emerson J.B."/>
            <person name="Anantharaman K."/>
            <person name="Thomas B.C."/>
            <person name="Malmstrom R."/>
            <person name="Stieglmeier M."/>
            <person name="Klingl A."/>
            <person name="Woyke T."/>
            <person name="Ryan C.M."/>
            <person name="Banfield J.F."/>
        </authorList>
    </citation>
    <scope>NUCLEOTIDE SEQUENCE [LARGE SCALE GENOMIC DNA]</scope>
</reference>
<keyword evidence="1" id="KW-0812">Transmembrane</keyword>
<dbReference type="Proteomes" id="UP000228906">
    <property type="component" value="Unassembled WGS sequence"/>
</dbReference>
<evidence type="ECO:0000313" key="3">
    <source>
        <dbReference type="Proteomes" id="UP000228906"/>
    </source>
</evidence>
<accession>A0A2H0UXD6</accession>